<dbReference type="GO" id="GO:0005634">
    <property type="term" value="C:nucleus"/>
    <property type="evidence" value="ECO:0007669"/>
    <property type="project" value="TreeGrafter"/>
</dbReference>
<dbReference type="PANTHER" id="PTHR19303">
    <property type="entry name" value="TRANSPOSON"/>
    <property type="match status" value="1"/>
</dbReference>
<comment type="caution">
    <text evidence="2">The sequence shown here is derived from an EMBL/GenBank/DDBJ whole genome shotgun (WGS) entry which is preliminary data.</text>
</comment>
<evidence type="ECO:0000259" key="1">
    <source>
        <dbReference type="Pfam" id="PF03184"/>
    </source>
</evidence>
<protein>
    <submittedName>
        <fullName evidence="2">Tigger transposable element-derived protein</fullName>
    </submittedName>
</protein>
<feature type="domain" description="DDE-1" evidence="1">
    <location>
        <begin position="212"/>
        <end position="345"/>
    </location>
</feature>
<dbReference type="PANTHER" id="PTHR19303:SF57">
    <property type="entry name" value="HTH CENPB-TYPE DOMAIN-CONTAINING PROTEIN"/>
    <property type="match status" value="1"/>
</dbReference>
<evidence type="ECO:0000313" key="2">
    <source>
        <dbReference type="EMBL" id="KAJ3444301.1"/>
    </source>
</evidence>
<accession>A0AAV7ZQM7</accession>
<dbReference type="EMBL" id="JANTQA010000023">
    <property type="protein sequence ID" value="KAJ3444301.1"/>
    <property type="molecule type" value="Genomic_DNA"/>
</dbReference>
<dbReference type="GO" id="GO:0003677">
    <property type="term" value="F:DNA binding"/>
    <property type="evidence" value="ECO:0007669"/>
    <property type="project" value="TreeGrafter"/>
</dbReference>
<dbReference type="Proteomes" id="UP001146793">
    <property type="component" value="Unassembled WGS sequence"/>
</dbReference>
<gene>
    <name evidence="2" type="ORF">M0812_10154</name>
</gene>
<dbReference type="Pfam" id="PF03184">
    <property type="entry name" value="DDE_1"/>
    <property type="match status" value="1"/>
</dbReference>
<organism evidence="2 3">
    <name type="scientific">Anaeramoeba flamelloides</name>
    <dbReference type="NCBI Taxonomy" id="1746091"/>
    <lineage>
        <taxon>Eukaryota</taxon>
        <taxon>Metamonada</taxon>
        <taxon>Anaeramoebidae</taxon>
        <taxon>Anaeramoeba</taxon>
    </lineage>
</organism>
<dbReference type="InterPro" id="IPR004875">
    <property type="entry name" value="DDE_SF_endonuclease_dom"/>
</dbReference>
<name>A0AAV7ZQM7_9EUKA</name>
<dbReference type="InterPro" id="IPR050863">
    <property type="entry name" value="CenT-Element_Derived"/>
</dbReference>
<dbReference type="AlphaFoldDB" id="A0AAV7ZQM7"/>
<dbReference type="Gene3D" id="3.30.420.10">
    <property type="entry name" value="Ribonuclease H-like superfamily/Ribonuclease H"/>
    <property type="match status" value="1"/>
</dbReference>
<proteinExistence type="predicted"/>
<sequence length="432" mass="50202">MLISDDIEMIASAVCLCERKNIKPFSVKFIRRIFRINRGKIYRAKRAIKVGRKVGKNGRPCLLNKAEEDFIVERLKILSLIGWAPTLDETVEIANEIITSWLQIDFKVQRQLITSNMWVHAFAKRNKLRITVSSPLEYQRIIVTEDLINRFLQTLKELYEEKNYVSDLIFNMDETSLQLNKNNKYSVITSETKNKAYRTQVPNGKHLSAVVTISAKGNCLKTLLILPQKTLPINVFEENNLTNYGFATSQKGFINKYIFYQWVRYIFIPEVEAIRIFNKYPKDKWALLVLDGHGSRADLRAIHLLQQHFIDCVVIPGHFSHILQPLDVGVFKYFKQELKKQQRHKKNFYLVLDHCLNLATSTMRIVEAFNRAGVYPLNLNKNLNNKPIFPAEIKEFAFSNSNKGSRLRISGQILTSENFIEKLTNKEKKNQS</sequence>
<evidence type="ECO:0000313" key="3">
    <source>
        <dbReference type="Proteomes" id="UP001146793"/>
    </source>
</evidence>
<dbReference type="InterPro" id="IPR036397">
    <property type="entry name" value="RNaseH_sf"/>
</dbReference>
<reference evidence="2" key="1">
    <citation type="submission" date="2022-08" db="EMBL/GenBank/DDBJ databases">
        <title>Novel sulphate-reducing endosymbionts in the free-living metamonad Anaeramoeba.</title>
        <authorList>
            <person name="Jerlstrom-Hultqvist J."/>
            <person name="Cepicka I."/>
            <person name="Gallot-Lavallee L."/>
            <person name="Salas-Leiva D."/>
            <person name="Curtis B.A."/>
            <person name="Zahonova K."/>
            <person name="Pipaliya S."/>
            <person name="Dacks J."/>
            <person name="Roger A.J."/>
        </authorList>
    </citation>
    <scope>NUCLEOTIDE SEQUENCE</scope>
    <source>
        <strain evidence="2">Busselton2</strain>
    </source>
</reference>